<dbReference type="Proteomes" id="UP001497512">
    <property type="component" value="Chromosome 10"/>
</dbReference>
<accession>A0ABP0TG27</accession>
<evidence type="ECO:0000313" key="2">
    <source>
        <dbReference type="EMBL" id="CAK9195235.1"/>
    </source>
</evidence>
<proteinExistence type="predicted"/>
<feature type="compositionally biased region" description="Polar residues" evidence="1">
    <location>
        <begin position="557"/>
        <end position="569"/>
    </location>
</feature>
<reference evidence="2" key="1">
    <citation type="submission" date="2024-02" db="EMBL/GenBank/DDBJ databases">
        <authorList>
            <consortium name="ELIXIR-Norway"/>
            <consortium name="Elixir Norway"/>
        </authorList>
    </citation>
    <scope>NUCLEOTIDE SEQUENCE</scope>
</reference>
<feature type="region of interest" description="Disordered" evidence="1">
    <location>
        <begin position="554"/>
        <end position="582"/>
    </location>
</feature>
<gene>
    <name evidence="2" type="ORF">CSSPTR1EN2_LOCUS2923</name>
</gene>
<keyword evidence="3" id="KW-1185">Reference proteome</keyword>
<feature type="compositionally biased region" description="Low complexity" evidence="1">
    <location>
        <begin position="409"/>
        <end position="425"/>
    </location>
</feature>
<sequence length="900" mass="97152">MKEKAKCAAAVVKKQLQSCCPYGRLLDREELQDVEKGHHLQDHAADASVTSSHLHHHAVCVPKVINDQVVVATKSSSMEQQPIMHSSSKIIQGTMPISSSSSTGSCSRLKVLQSPATTNCKKLYTTFNPWSVVKPPAKPLGELQIFSPLYAQSSSSLLRPADAPELQIPSSCSPPTSQAIRLESNNPLVDSATTLSIDFSPISDDSSQIHCQLESRWESPTRLQQEHTSTTKHVFVPRGPLFHPSFEIASNQGLEESPGASTSPLSYYSSQHLKSKLSRQCVSRGDDESLPNILQAAFPAPAASSSSTCGHGSKCSSLTQRISKETTGHAAPAGPPPPPPPPAATSPGRAGGLLRNVIHPTNKSSLKLPVMENIPQTGLDNRRGSRGFRGRLKSHEKSHATKLGTREPVTTTTTTTTTTVVSSSSCEAGPGGCGGPVQSPHSHGSATISASGPISNGSLPSYGGHQLLLQHHPENEVDIRIPAQSSHYYSSVEDVRVPDAAVKKIIQVRSFRDYPSGHHTNTKRNTSDGTPVSSSCYDALVPVRLLSQELKKEGVSVGTQTSKTETQSCVKKPQQQQQQQPAVAPVTPAITAAPKAWNASIHTAQDYKAILQRKQEAAMKRDRALQYALSHQHWKKSSKLHRTIGWSTEEDEGILDKAGWIWNWLERAARLGVHGSTQEPIFDNNFSPGRDPQSESLSVKSSVGICTTELGSCGKNNVHHHHHLQDHQQTPVGWCNPDQWPLSLRQQHAAGLFQAHHHDDTIPREDTAAAAKPSHLLKPKPAGPPVSTAILAADTELILKANTTSTSLHHQNQCPTHETDIVQKLDISEKGVSFTATDDRDHDHEAEEEEDQSCVPPPPPLQSDHGTSSRNGHGGVMRKLKFGTKSLQQESVGSCCIAGE</sequence>
<feature type="compositionally biased region" description="Polar residues" evidence="1">
    <location>
        <begin position="523"/>
        <end position="533"/>
    </location>
</feature>
<protein>
    <submittedName>
        <fullName evidence="2">Uncharacterized protein</fullName>
    </submittedName>
</protein>
<feature type="region of interest" description="Disordered" evidence="1">
    <location>
        <begin position="375"/>
        <end position="465"/>
    </location>
</feature>
<feature type="region of interest" description="Disordered" evidence="1">
    <location>
        <begin position="325"/>
        <end position="354"/>
    </location>
</feature>
<evidence type="ECO:0000256" key="1">
    <source>
        <dbReference type="SAM" id="MobiDB-lite"/>
    </source>
</evidence>
<name>A0ABP0TG27_9BRYO</name>
<feature type="compositionally biased region" description="Low complexity" evidence="1">
    <location>
        <begin position="570"/>
        <end position="582"/>
    </location>
</feature>
<evidence type="ECO:0000313" key="3">
    <source>
        <dbReference type="Proteomes" id="UP001497512"/>
    </source>
</evidence>
<dbReference type="EMBL" id="OZ019902">
    <property type="protein sequence ID" value="CAK9195235.1"/>
    <property type="molecule type" value="Genomic_DNA"/>
</dbReference>
<feature type="region of interest" description="Disordered" evidence="1">
    <location>
        <begin position="513"/>
        <end position="533"/>
    </location>
</feature>
<feature type="region of interest" description="Disordered" evidence="1">
    <location>
        <begin position="835"/>
        <end position="900"/>
    </location>
</feature>
<feature type="compositionally biased region" description="Pro residues" evidence="1">
    <location>
        <begin position="333"/>
        <end position="344"/>
    </location>
</feature>
<organism evidence="2 3">
    <name type="scientific">Sphagnum troendelagicum</name>
    <dbReference type="NCBI Taxonomy" id="128251"/>
    <lineage>
        <taxon>Eukaryota</taxon>
        <taxon>Viridiplantae</taxon>
        <taxon>Streptophyta</taxon>
        <taxon>Embryophyta</taxon>
        <taxon>Bryophyta</taxon>
        <taxon>Sphagnophytina</taxon>
        <taxon>Sphagnopsida</taxon>
        <taxon>Sphagnales</taxon>
        <taxon>Sphagnaceae</taxon>
        <taxon>Sphagnum</taxon>
    </lineage>
</organism>
<feature type="compositionally biased region" description="Polar residues" evidence="1">
    <location>
        <begin position="439"/>
        <end position="459"/>
    </location>
</feature>